<name>A0AAD5E7D7_UMBRA</name>
<dbReference type="RefSeq" id="XP_051443291.1">
    <property type="nucleotide sequence ID" value="XM_051590178.1"/>
</dbReference>
<reference evidence="1" key="2">
    <citation type="journal article" date="2022" name="Proc. Natl. Acad. Sci. U.S.A.">
        <title>Diploid-dominant life cycles characterize the early evolution of Fungi.</title>
        <authorList>
            <person name="Amses K.R."/>
            <person name="Simmons D.R."/>
            <person name="Longcore J.E."/>
            <person name="Mondo S.J."/>
            <person name="Seto K."/>
            <person name="Jeronimo G.H."/>
            <person name="Bonds A.E."/>
            <person name="Quandt C.A."/>
            <person name="Davis W.J."/>
            <person name="Chang Y."/>
            <person name="Federici B.A."/>
            <person name="Kuo A."/>
            <person name="LaButti K."/>
            <person name="Pangilinan J."/>
            <person name="Andreopoulos W."/>
            <person name="Tritt A."/>
            <person name="Riley R."/>
            <person name="Hundley H."/>
            <person name="Johnson J."/>
            <person name="Lipzen A."/>
            <person name="Barry K."/>
            <person name="Lang B.F."/>
            <person name="Cuomo C.A."/>
            <person name="Buchler N.E."/>
            <person name="Grigoriev I.V."/>
            <person name="Spatafora J.W."/>
            <person name="Stajich J.E."/>
            <person name="James T.Y."/>
        </authorList>
    </citation>
    <scope>NUCLEOTIDE SEQUENCE</scope>
    <source>
        <strain evidence="1">AG</strain>
    </source>
</reference>
<sequence length="98" mass="10766">MELSICLYCEKPLPNDTMSFCSFACRASEASKHNAANHHSYPMNFNRRRSLSILNTPPSPVTTASSRLSIGSLNSGYLDHRAWTLLESASDASSIESL</sequence>
<evidence type="ECO:0000313" key="2">
    <source>
        <dbReference type="Proteomes" id="UP001206595"/>
    </source>
</evidence>
<dbReference type="Proteomes" id="UP001206595">
    <property type="component" value="Unassembled WGS sequence"/>
</dbReference>
<dbReference type="InterPro" id="IPR024368">
    <property type="entry name" value="Ecl1/2/3"/>
</dbReference>
<dbReference type="EMBL" id="MU620931">
    <property type="protein sequence ID" value="KAI8578287.1"/>
    <property type="molecule type" value="Genomic_DNA"/>
</dbReference>
<protein>
    <submittedName>
        <fullName evidence="1">Uncharacterized protein</fullName>
    </submittedName>
</protein>
<gene>
    <name evidence="1" type="ORF">K450DRAFT_248100</name>
</gene>
<accession>A0AAD5E7D7</accession>
<dbReference type="AlphaFoldDB" id="A0AAD5E7D7"/>
<evidence type="ECO:0000313" key="1">
    <source>
        <dbReference type="EMBL" id="KAI8578287.1"/>
    </source>
</evidence>
<organism evidence="1 2">
    <name type="scientific">Umbelopsis ramanniana AG</name>
    <dbReference type="NCBI Taxonomy" id="1314678"/>
    <lineage>
        <taxon>Eukaryota</taxon>
        <taxon>Fungi</taxon>
        <taxon>Fungi incertae sedis</taxon>
        <taxon>Mucoromycota</taxon>
        <taxon>Mucoromycotina</taxon>
        <taxon>Umbelopsidomycetes</taxon>
        <taxon>Umbelopsidales</taxon>
        <taxon>Umbelopsidaceae</taxon>
        <taxon>Umbelopsis</taxon>
    </lineage>
</organism>
<proteinExistence type="predicted"/>
<dbReference type="GeneID" id="75915522"/>
<reference evidence="1" key="1">
    <citation type="submission" date="2021-06" db="EMBL/GenBank/DDBJ databases">
        <authorList>
            <consortium name="DOE Joint Genome Institute"/>
            <person name="Mondo S.J."/>
            <person name="Amses K.R."/>
            <person name="Simmons D.R."/>
            <person name="Longcore J.E."/>
            <person name="Seto K."/>
            <person name="Alves G.H."/>
            <person name="Bonds A.E."/>
            <person name="Quandt C.A."/>
            <person name="Davis W.J."/>
            <person name="Chang Y."/>
            <person name="Letcher P.M."/>
            <person name="Powell M.J."/>
            <person name="Kuo A."/>
            <person name="Labutti K."/>
            <person name="Pangilinan J."/>
            <person name="Andreopoulos W."/>
            <person name="Tritt A."/>
            <person name="Riley R."/>
            <person name="Hundley H."/>
            <person name="Johnson J."/>
            <person name="Lipzen A."/>
            <person name="Barry K."/>
            <person name="Berbee M.L."/>
            <person name="Buchler N.E."/>
            <person name="Grigoriev I.V."/>
            <person name="Spatafora J.W."/>
            <person name="Stajich J.E."/>
            <person name="James T.Y."/>
        </authorList>
    </citation>
    <scope>NUCLEOTIDE SEQUENCE</scope>
    <source>
        <strain evidence="1">AG</strain>
    </source>
</reference>
<dbReference type="Pfam" id="PF12855">
    <property type="entry name" value="Ecl1"/>
    <property type="match status" value="1"/>
</dbReference>
<comment type="caution">
    <text evidence="1">The sequence shown here is derived from an EMBL/GenBank/DDBJ whole genome shotgun (WGS) entry which is preliminary data.</text>
</comment>
<keyword evidence="2" id="KW-1185">Reference proteome</keyword>